<dbReference type="EMBL" id="JAAIUW010000002">
    <property type="protein sequence ID" value="KAF7841769.1"/>
    <property type="molecule type" value="Genomic_DNA"/>
</dbReference>
<name>A0A835CGZ2_9FABA</name>
<proteinExistence type="predicted"/>
<organism evidence="1 2">
    <name type="scientific">Senna tora</name>
    <dbReference type="NCBI Taxonomy" id="362788"/>
    <lineage>
        <taxon>Eukaryota</taxon>
        <taxon>Viridiplantae</taxon>
        <taxon>Streptophyta</taxon>
        <taxon>Embryophyta</taxon>
        <taxon>Tracheophyta</taxon>
        <taxon>Spermatophyta</taxon>
        <taxon>Magnoliopsida</taxon>
        <taxon>eudicotyledons</taxon>
        <taxon>Gunneridae</taxon>
        <taxon>Pentapetalae</taxon>
        <taxon>rosids</taxon>
        <taxon>fabids</taxon>
        <taxon>Fabales</taxon>
        <taxon>Fabaceae</taxon>
        <taxon>Caesalpinioideae</taxon>
        <taxon>Cassia clade</taxon>
        <taxon>Senna</taxon>
    </lineage>
</organism>
<keyword evidence="2" id="KW-1185">Reference proteome</keyword>
<dbReference type="Proteomes" id="UP000634136">
    <property type="component" value="Unassembled WGS sequence"/>
</dbReference>
<sequence length="135" mass="15145">MNKDLLSEVLQVPNHGLCPDLAGDIITETYSKGEYIKELMGKESSVCQSSMLIADTRILFTLLLDQVVMPRLNKANDSNNAELFIMWSQMVITRIAKFIKADLSQYEGEEASFQKAAKVTLPPLRLPKPQVEDVD</sequence>
<evidence type="ECO:0000313" key="1">
    <source>
        <dbReference type="EMBL" id="KAF7841769.1"/>
    </source>
</evidence>
<protein>
    <submittedName>
        <fullName evidence="1">Uncharacterized protein</fullName>
    </submittedName>
</protein>
<evidence type="ECO:0000313" key="2">
    <source>
        <dbReference type="Proteomes" id="UP000634136"/>
    </source>
</evidence>
<gene>
    <name evidence="1" type="ORF">G2W53_004067</name>
</gene>
<accession>A0A835CGZ2</accession>
<dbReference type="AlphaFoldDB" id="A0A835CGZ2"/>
<reference evidence="1" key="1">
    <citation type="submission" date="2020-09" db="EMBL/GenBank/DDBJ databases">
        <title>Genome-Enabled Discovery of Anthraquinone Biosynthesis in Senna tora.</title>
        <authorList>
            <person name="Kang S.-H."/>
            <person name="Pandey R.P."/>
            <person name="Lee C.-M."/>
            <person name="Sim J.-S."/>
            <person name="Jeong J.-T."/>
            <person name="Choi B.-S."/>
            <person name="Jung M."/>
            <person name="Ginzburg D."/>
            <person name="Zhao K."/>
            <person name="Won S.Y."/>
            <person name="Oh T.-J."/>
            <person name="Yu Y."/>
            <person name="Kim N.-H."/>
            <person name="Lee O.R."/>
            <person name="Lee T.-H."/>
            <person name="Bashyal P."/>
            <person name="Kim T.-S."/>
            <person name="Lee W.-H."/>
            <person name="Kawkins C."/>
            <person name="Kim C.-K."/>
            <person name="Kim J.S."/>
            <person name="Ahn B.O."/>
            <person name="Rhee S.Y."/>
            <person name="Sohng J.K."/>
        </authorList>
    </citation>
    <scope>NUCLEOTIDE SEQUENCE</scope>
    <source>
        <tissue evidence="1">Leaf</tissue>
    </source>
</reference>
<comment type="caution">
    <text evidence="1">The sequence shown here is derived from an EMBL/GenBank/DDBJ whole genome shotgun (WGS) entry which is preliminary data.</text>
</comment>
<dbReference type="OrthoDB" id="848707at2759"/>